<dbReference type="AlphaFoldDB" id="A0A1G1WFP4"/>
<dbReference type="InterPro" id="IPR002661">
    <property type="entry name" value="Ribosome_recyc_fac"/>
</dbReference>
<dbReference type="SUPFAM" id="SSF55194">
    <property type="entry name" value="Ribosome recycling factor, RRF"/>
    <property type="match status" value="1"/>
</dbReference>
<dbReference type="EMBL" id="MHCS01000021">
    <property type="protein sequence ID" value="OGY26484.1"/>
    <property type="molecule type" value="Genomic_DNA"/>
</dbReference>
<dbReference type="STRING" id="1802596.A2Z11_02595"/>
<evidence type="ECO:0000259" key="6">
    <source>
        <dbReference type="Pfam" id="PF01765"/>
    </source>
</evidence>
<dbReference type="FunFam" id="1.10.132.20:FF:000001">
    <property type="entry name" value="Ribosome-recycling factor"/>
    <property type="match status" value="1"/>
</dbReference>
<comment type="similarity">
    <text evidence="2 5">Belongs to the RRF family.</text>
</comment>
<dbReference type="FunFam" id="3.30.1360.40:FF:000001">
    <property type="entry name" value="Ribosome-recycling factor"/>
    <property type="match status" value="1"/>
</dbReference>
<comment type="subcellular location">
    <subcellularLocation>
        <location evidence="1 5">Cytoplasm</location>
    </subcellularLocation>
</comment>
<dbReference type="GO" id="GO:0006415">
    <property type="term" value="P:translational termination"/>
    <property type="evidence" value="ECO:0007669"/>
    <property type="project" value="UniProtKB-UniRule"/>
</dbReference>
<gene>
    <name evidence="5" type="primary">frr</name>
    <name evidence="7" type="ORF">A2Z11_02595</name>
</gene>
<name>A0A1G1WFP4_9BACT</name>
<dbReference type="GO" id="GO:0005737">
    <property type="term" value="C:cytoplasm"/>
    <property type="evidence" value="ECO:0007669"/>
    <property type="project" value="UniProtKB-SubCell"/>
</dbReference>
<keyword evidence="3 5" id="KW-0963">Cytoplasm</keyword>
<evidence type="ECO:0000256" key="4">
    <source>
        <dbReference type="ARBA" id="ARBA00022917"/>
    </source>
</evidence>
<dbReference type="CDD" id="cd00520">
    <property type="entry name" value="RRF"/>
    <property type="match status" value="1"/>
</dbReference>
<comment type="function">
    <text evidence="5">Responsible for the release of ribosomes from messenger RNA at the termination of protein biosynthesis. May increase the efficiency of translation by recycling ribosomes from one round of translation to another.</text>
</comment>
<keyword evidence="4 5" id="KW-0648">Protein biosynthesis</keyword>
<evidence type="ECO:0000256" key="1">
    <source>
        <dbReference type="ARBA" id="ARBA00004496"/>
    </source>
</evidence>
<proteinExistence type="inferred from homology"/>
<organism evidence="7 8">
    <name type="scientific">Candidatus Woykebacteria bacterium RBG_16_43_9</name>
    <dbReference type="NCBI Taxonomy" id="1802596"/>
    <lineage>
        <taxon>Bacteria</taxon>
        <taxon>Candidatus Woykeibacteriota</taxon>
    </lineage>
</organism>
<dbReference type="NCBIfam" id="TIGR00496">
    <property type="entry name" value="frr"/>
    <property type="match status" value="1"/>
</dbReference>
<dbReference type="InterPro" id="IPR023584">
    <property type="entry name" value="Ribosome_recyc_fac_dom"/>
</dbReference>
<reference evidence="7 8" key="1">
    <citation type="journal article" date="2016" name="Nat. Commun.">
        <title>Thousands of microbial genomes shed light on interconnected biogeochemical processes in an aquifer system.</title>
        <authorList>
            <person name="Anantharaman K."/>
            <person name="Brown C.T."/>
            <person name="Hug L.A."/>
            <person name="Sharon I."/>
            <person name="Castelle C.J."/>
            <person name="Probst A.J."/>
            <person name="Thomas B.C."/>
            <person name="Singh A."/>
            <person name="Wilkins M.J."/>
            <person name="Karaoz U."/>
            <person name="Brodie E.L."/>
            <person name="Williams K.H."/>
            <person name="Hubbard S.S."/>
            <person name="Banfield J.F."/>
        </authorList>
    </citation>
    <scope>NUCLEOTIDE SEQUENCE [LARGE SCALE GENOMIC DNA]</scope>
</reference>
<dbReference type="Pfam" id="PF01765">
    <property type="entry name" value="RRF"/>
    <property type="match status" value="1"/>
</dbReference>
<evidence type="ECO:0000256" key="5">
    <source>
        <dbReference type="HAMAP-Rule" id="MF_00040"/>
    </source>
</evidence>
<accession>A0A1G1WFP4</accession>
<sequence length="186" mass="21022">MNPDQHISETRQKMEKVLEHFRDELNGVRTGRATPALLETIKADVYGTKMDLRDLASISAPEPRLLVLQVWDSANVGAVEKAIRDCDLSLNPVTENNIIRVPIPPLSEERRREMTKLASEKAESARVAIRQIRREAVDAINSVEKSKKISEDEKFRGSEKVQKVTEEFSSTVDSIAKQKESEILQI</sequence>
<dbReference type="PANTHER" id="PTHR20982">
    <property type="entry name" value="RIBOSOME RECYCLING FACTOR"/>
    <property type="match status" value="1"/>
</dbReference>
<feature type="domain" description="Ribosome recycling factor" evidence="6">
    <location>
        <begin position="21"/>
        <end position="184"/>
    </location>
</feature>
<evidence type="ECO:0000256" key="2">
    <source>
        <dbReference type="ARBA" id="ARBA00005912"/>
    </source>
</evidence>
<dbReference type="Gene3D" id="1.10.132.20">
    <property type="entry name" value="Ribosome-recycling factor"/>
    <property type="match status" value="1"/>
</dbReference>
<dbReference type="PANTHER" id="PTHR20982:SF3">
    <property type="entry name" value="MITOCHONDRIAL RIBOSOME RECYCLING FACTOR PSEUDO 1"/>
    <property type="match status" value="1"/>
</dbReference>
<dbReference type="InterPro" id="IPR036191">
    <property type="entry name" value="RRF_sf"/>
</dbReference>
<evidence type="ECO:0000256" key="3">
    <source>
        <dbReference type="ARBA" id="ARBA00022490"/>
    </source>
</evidence>
<evidence type="ECO:0000313" key="8">
    <source>
        <dbReference type="Proteomes" id="UP000176389"/>
    </source>
</evidence>
<evidence type="ECO:0000313" key="7">
    <source>
        <dbReference type="EMBL" id="OGY26484.1"/>
    </source>
</evidence>
<comment type="caution">
    <text evidence="7">The sequence shown here is derived from an EMBL/GenBank/DDBJ whole genome shotgun (WGS) entry which is preliminary data.</text>
</comment>
<dbReference type="Proteomes" id="UP000176389">
    <property type="component" value="Unassembled WGS sequence"/>
</dbReference>
<dbReference type="Gene3D" id="3.30.1360.40">
    <property type="match status" value="1"/>
</dbReference>
<protein>
    <recommendedName>
        <fullName evidence="5">Ribosome-recycling factor</fullName>
        <shortName evidence="5">RRF</shortName>
    </recommendedName>
    <alternativeName>
        <fullName evidence="5">Ribosome-releasing factor</fullName>
    </alternativeName>
</protein>
<dbReference type="GO" id="GO:0043023">
    <property type="term" value="F:ribosomal large subunit binding"/>
    <property type="evidence" value="ECO:0007669"/>
    <property type="project" value="TreeGrafter"/>
</dbReference>
<dbReference type="HAMAP" id="MF_00040">
    <property type="entry name" value="RRF"/>
    <property type="match status" value="1"/>
</dbReference>